<dbReference type="RefSeq" id="WP_162656797.1">
    <property type="nucleotide sequence ID" value="NZ_LR593887.1"/>
</dbReference>
<dbReference type="GO" id="GO:0015341">
    <property type="term" value="F:zinc efflux antiporter activity"/>
    <property type="evidence" value="ECO:0007669"/>
    <property type="project" value="TreeGrafter"/>
</dbReference>
<keyword evidence="12" id="KW-1185">Reference proteome</keyword>
<evidence type="ECO:0000256" key="7">
    <source>
        <dbReference type="SAM" id="MobiDB-lite"/>
    </source>
</evidence>
<feature type="transmembrane region" description="Helical" evidence="8">
    <location>
        <begin position="82"/>
        <end position="100"/>
    </location>
</feature>
<dbReference type="InterPro" id="IPR027470">
    <property type="entry name" value="Cation_efflux_CTD"/>
</dbReference>
<feature type="transmembrane region" description="Helical" evidence="8">
    <location>
        <begin position="12"/>
        <end position="32"/>
    </location>
</feature>
<evidence type="ECO:0000259" key="9">
    <source>
        <dbReference type="Pfam" id="PF01545"/>
    </source>
</evidence>
<dbReference type="Proteomes" id="UP000464378">
    <property type="component" value="Chromosome"/>
</dbReference>
<dbReference type="Pfam" id="PF01545">
    <property type="entry name" value="Cation_efflux"/>
    <property type="match status" value="1"/>
</dbReference>
<dbReference type="GO" id="GO:0006882">
    <property type="term" value="P:intracellular zinc ion homeostasis"/>
    <property type="evidence" value="ECO:0007669"/>
    <property type="project" value="TreeGrafter"/>
</dbReference>
<dbReference type="EMBL" id="LR593887">
    <property type="protein sequence ID" value="VTR98937.1"/>
    <property type="molecule type" value="Genomic_DNA"/>
</dbReference>
<keyword evidence="6 8" id="KW-0472">Membrane</keyword>
<protein>
    <submittedName>
        <fullName evidence="11">Uncharacterized protein</fullName>
    </submittedName>
</protein>
<dbReference type="NCBIfam" id="TIGR01297">
    <property type="entry name" value="CDF"/>
    <property type="match status" value="1"/>
</dbReference>
<evidence type="ECO:0000259" key="10">
    <source>
        <dbReference type="Pfam" id="PF16916"/>
    </source>
</evidence>
<dbReference type="Gene3D" id="1.20.1510.10">
    <property type="entry name" value="Cation efflux protein transmembrane domain"/>
    <property type="match status" value="1"/>
</dbReference>
<keyword evidence="4 8" id="KW-0812">Transmembrane</keyword>
<dbReference type="InterPro" id="IPR050291">
    <property type="entry name" value="CDF_Transporter"/>
</dbReference>
<evidence type="ECO:0000256" key="8">
    <source>
        <dbReference type="SAM" id="Phobius"/>
    </source>
</evidence>
<gene>
    <name evidence="11" type="ORF">GMBLW1_23440</name>
</gene>
<comment type="subcellular location">
    <subcellularLocation>
        <location evidence="1">Membrane</location>
        <topology evidence="1">Multi-pass membrane protein</topology>
    </subcellularLocation>
</comment>
<dbReference type="InterPro" id="IPR027469">
    <property type="entry name" value="Cation_efflux_TMD_sf"/>
</dbReference>
<dbReference type="FunCoup" id="A0A6C2YJM3">
    <property type="interactions" value="304"/>
</dbReference>
<dbReference type="GO" id="GO:0005886">
    <property type="term" value="C:plasma membrane"/>
    <property type="evidence" value="ECO:0007669"/>
    <property type="project" value="TreeGrafter"/>
</dbReference>
<evidence type="ECO:0000256" key="4">
    <source>
        <dbReference type="ARBA" id="ARBA00022692"/>
    </source>
</evidence>
<dbReference type="SUPFAM" id="SSF161111">
    <property type="entry name" value="Cation efflux protein transmembrane domain-like"/>
    <property type="match status" value="1"/>
</dbReference>
<reference evidence="11" key="1">
    <citation type="submission" date="2019-04" db="EMBL/GenBank/DDBJ databases">
        <authorList>
            <consortium name="Science for Life Laboratories"/>
        </authorList>
    </citation>
    <scope>NUCLEOTIDE SEQUENCE</scope>
    <source>
        <strain evidence="11">MBLW1</strain>
    </source>
</reference>
<dbReference type="SUPFAM" id="SSF160240">
    <property type="entry name" value="Cation efflux protein cytoplasmic domain-like"/>
    <property type="match status" value="1"/>
</dbReference>
<dbReference type="Pfam" id="PF16916">
    <property type="entry name" value="ZT_dimer"/>
    <property type="match status" value="1"/>
</dbReference>
<feature type="transmembrane region" description="Helical" evidence="8">
    <location>
        <begin position="44"/>
        <end position="62"/>
    </location>
</feature>
<feature type="domain" description="Cation efflux protein cytoplasmic" evidence="10">
    <location>
        <begin position="209"/>
        <end position="286"/>
    </location>
</feature>
<evidence type="ECO:0000256" key="5">
    <source>
        <dbReference type="ARBA" id="ARBA00022989"/>
    </source>
</evidence>
<feature type="transmembrane region" description="Helical" evidence="8">
    <location>
        <begin position="160"/>
        <end position="190"/>
    </location>
</feature>
<dbReference type="EMBL" id="LR586016">
    <property type="protein sequence ID" value="VIP01616.1"/>
    <property type="molecule type" value="Genomic_DNA"/>
</dbReference>
<dbReference type="Gene3D" id="3.30.70.1350">
    <property type="entry name" value="Cation efflux protein, cytoplasmic domain"/>
    <property type="match status" value="1"/>
</dbReference>
<dbReference type="PANTHER" id="PTHR43840:SF15">
    <property type="entry name" value="MITOCHONDRIAL METAL TRANSPORTER 1-RELATED"/>
    <property type="match status" value="1"/>
</dbReference>
<dbReference type="KEGG" id="tim:GMBLW1_23440"/>
<keyword evidence="5 8" id="KW-1133">Transmembrane helix</keyword>
<evidence type="ECO:0000256" key="1">
    <source>
        <dbReference type="ARBA" id="ARBA00004141"/>
    </source>
</evidence>
<dbReference type="GO" id="GO:0015086">
    <property type="term" value="F:cadmium ion transmembrane transporter activity"/>
    <property type="evidence" value="ECO:0007669"/>
    <property type="project" value="TreeGrafter"/>
</dbReference>
<feature type="region of interest" description="Disordered" evidence="7">
    <location>
        <begin position="294"/>
        <end position="320"/>
    </location>
</feature>
<evidence type="ECO:0000256" key="6">
    <source>
        <dbReference type="ARBA" id="ARBA00023136"/>
    </source>
</evidence>
<dbReference type="InterPro" id="IPR058533">
    <property type="entry name" value="Cation_efflux_TM"/>
</dbReference>
<proteinExistence type="inferred from homology"/>
<organism evidence="11">
    <name type="scientific">Tuwongella immobilis</name>
    <dbReference type="NCBI Taxonomy" id="692036"/>
    <lineage>
        <taxon>Bacteria</taxon>
        <taxon>Pseudomonadati</taxon>
        <taxon>Planctomycetota</taxon>
        <taxon>Planctomycetia</taxon>
        <taxon>Gemmatales</taxon>
        <taxon>Gemmataceae</taxon>
        <taxon>Tuwongella</taxon>
    </lineage>
</organism>
<accession>A0A6C2YJM3</accession>
<evidence type="ECO:0000313" key="12">
    <source>
        <dbReference type="Proteomes" id="UP000464378"/>
    </source>
</evidence>
<feature type="transmembrane region" description="Helical" evidence="8">
    <location>
        <begin position="112"/>
        <end position="129"/>
    </location>
</feature>
<evidence type="ECO:0000256" key="2">
    <source>
        <dbReference type="ARBA" id="ARBA00008114"/>
    </source>
</evidence>
<dbReference type="InterPro" id="IPR002524">
    <property type="entry name" value="Cation_efflux"/>
</dbReference>
<dbReference type="InterPro" id="IPR036837">
    <property type="entry name" value="Cation_efflux_CTD_sf"/>
</dbReference>
<feature type="domain" description="Cation efflux protein transmembrane" evidence="9">
    <location>
        <begin position="12"/>
        <end position="205"/>
    </location>
</feature>
<keyword evidence="3" id="KW-0813">Transport</keyword>
<comment type="similarity">
    <text evidence="2">Belongs to the cation diffusion facilitator (CDF) transporter (TC 2.A.4) family.</text>
</comment>
<dbReference type="PANTHER" id="PTHR43840">
    <property type="entry name" value="MITOCHONDRIAL METAL TRANSPORTER 1-RELATED"/>
    <property type="match status" value="1"/>
</dbReference>
<name>A0A6C2YJM3_9BACT</name>
<evidence type="ECO:0000313" key="11">
    <source>
        <dbReference type="EMBL" id="VIP01616.1"/>
    </source>
</evidence>
<dbReference type="GO" id="GO:0015093">
    <property type="term" value="F:ferrous iron transmembrane transporter activity"/>
    <property type="evidence" value="ECO:0007669"/>
    <property type="project" value="TreeGrafter"/>
</dbReference>
<evidence type="ECO:0000256" key="3">
    <source>
        <dbReference type="ARBA" id="ARBA00022448"/>
    </source>
</evidence>
<sequence length="320" mass="34434">MASHDPLQRAIRLSIAAAILTMLLKSLAYFFTGSVGFLSDALESGVNLVAAVTAFLTLAYAARPVDSTHTYGHEKIAYFSSGLEGVLIILAGLGIGGYAVQRLITPQPLQTLGLGTLLAGLASLINWWVGRHLMRVGREQHSIVLEADGEHLLTDVRSSIAVVLGVGLVWLTGWVVFDSLLALGVAGLIIQTGIQLIRRSFDGLMDHALPPADVATIRQVIEATLSPGTTFHALRTRQAGRDRFCDFHLLVPGALSVDSAHDLSEKIEAALQTALPRLQITIHIEPIEAPQSWTDHRLDGIEPPPTLELIRNDTPPSPPK</sequence>
<dbReference type="AlphaFoldDB" id="A0A6C2YJM3"/>
<dbReference type="InParanoid" id="A0A6C2YJM3"/>